<protein>
    <recommendedName>
        <fullName evidence="6">Phosphoribosyltransferase domain-containing protein</fullName>
    </recommendedName>
</protein>
<evidence type="ECO:0000259" key="3">
    <source>
        <dbReference type="Pfam" id="PF18912"/>
    </source>
</evidence>
<evidence type="ECO:0000313" key="5">
    <source>
        <dbReference type="Proteomes" id="UP000178444"/>
    </source>
</evidence>
<gene>
    <name evidence="4" type="ORF">A2941_00945</name>
</gene>
<organism evidence="4 5">
    <name type="scientific">Candidatus Yanofskybacteria bacterium RIFCSPLOWO2_01_FULL_49_17</name>
    <dbReference type="NCBI Taxonomy" id="1802700"/>
    <lineage>
        <taxon>Bacteria</taxon>
        <taxon>Candidatus Yanofskyibacteriota</taxon>
    </lineage>
</organism>
<dbReference type="PANTHER" id="PTHR47505">
    <property type="entry name" value="DNA UTILIZATION PROTEIN YHGH"/>
    <property type="match status" value="1"/>
</dbReference>
<dbReference type="InterPro" id="IPR029057">
    <property type="entry name" value="PRTase-like"/>
</dbReference>
<dbReference type="InterPro" id="IPR000836">
    <property type="entry name" value="PRTase_dom"/>
</dbReference>
<reference evidence="4 5" key="1">
    <citation type="journal article" date="2016" name="Nat. Commun.">
        <title>Thousands of microbial genomes shed light on interconnected biogeochemical processes in an aquifer system.</title>
        <authorList>
            <person name="Anantharaman K."/>
            <person name="Brown C.T."/>
            <person name="Hug L.A."/>
            <person name="Sharon I."/>
            <person name="Castelle C.J."/>
            <person name="Probst A.J."/>
            <person name="Thomas B.C."/>
            <person name="Singh A."/>
            <person name="Wilkins M.J."/>
            <person name="Karaoz U."/>
            <person name="Brodie E.L."/>
            <person name="Williams K.H."/>
            <person name="Hubbard S.S."/>
            <person name="Banfield J.F."/>
        </authorList>
    </citation>
    <scope>NUCLEOTIDE SEQUENCE [LARGE SCALE GENOMIC DNA]</scope>
</reference>
<dbReference type="PANTHER" id="PTHR47505:SF1">
    <property type="entry name" value="DNA UTILIZATION PROTEIN YHGH"/>
    <property type="match status" value="1"/>
</dbReference>
<dbReference type="CDD" id="cd06223">
    <property type="entry name" value="PRTases_typeI"/>
    <property type="match status" value="1"/>
</dbReference>
<dbReference type="AlphaFoldDB" id="A0A1F8GPN5"/>
<proteinExistence type="inferred from homology"/>
<sequence>MKMFKFLAELIFPHRCLGCSEYLEAAYLCGPCLKKLPVRSRLECIGCRRTVPGGITCPDCRPHYSLNRVFIVSEYHDPVVSGAIKALKYRFLPELAKPLAGLAVNYIQDQSALHRISFAGENFAVVPVPLHGRRENWRGFNQAALIARKLAEHYRLDYGEHLKRQNHSIPQAQIDDSHMRFENVKNAFACVDPSLVRGRSILLVDDVCTTGATLNECAMILKKNGAASVTALVIARG</sequence>
<dbReference type="Proteomes" id="UP000178444">
    <property type="component" value="Unassembled WGS sequence"/>
</dbReference>
<dbReference type="SUPFAM" id="SSF53271">
    <property type="entry name" value="PRTase-like"/>
    <property type="match status" value="1"/>
</dbReference>
<comment type="caution">
    <text evidence="4">The sequence shown here is derived from an EMBL/GenBank/DDBJ whole genome shotgun (WGS) entry which is preliminary data.</text>
</comment>
<evidence type="ECO:0000256" key="1">
    <source>
        <dbReference type="ARBA" id="ARBA00008007"/>
    </source>
</evidence>
<dbReference type="InterPro" id="IPR044005">
    <property type="entry name" value="DZR_2"/>
</dbReference>
<evidence type="ECO:0000259" key="2">
    <source>
        <dbReference type="Pfam" id="PF00156"/>
    </source>
</evidence>
<evidence type="ECO:0000313" key="4">
    <source>
        <dbReference type="EMBL" id="OGN27397.1"/>
    </source>
</evidence>
<feature type="domain" description="Double zinc ribbon" evidence="3">
    <location>
        <begin position="8"/>
        <end position="61"/>
    </location>
</feature>
<comment type="similarity">
    <text evidence="1">Belongs to the ComF/GntX family.</text>
</comment>
<name>A0A1F8GPN5_9BACT</name>
<dbReference type="Gene3D" id="3.40.50.2020">
    <property type="match status" value="1"/>
</dbReference>
<dbReference type="InterPro" id="IPR051910">
    <property type="entry name" value="ComF/GntX_DNA_util-trans"/>
</dbReference>
<dbReference type="Pfam" id="PF18912">
    <property type="entry name" value="DZR_2"/>
    <property type="match status" value="1"/>
</dbReference>
<dbReference type="Pfam" id="PF00156">
    <property type="entry name" value="Pribosyltran"/>
    <property type="match status" value="1"/>
</dbReference>
<feature type="domain" description="Phosphoribosyltransferase" evidence="2">
    <location>
        <begin position="139"/>
        <end position="235"/>
    </location>
</feature>
<dbReference type="EMBL" id="MGKO01000011">
    <property type="protein sequence ID" value="OGN27397.1"/>
    <property type="molecule type" value="Genomic_DNA"/>
</dbReference>
<accession>A0A1F8GPN5</accession>
<evidence type="ECO:0008006" key="6">
    <source>
        <dbReference type="Google" id="ProtNLM"/>
    </source>
</evidence>